<accession>A0A9X2EI64</accession>
<dbReference type="PANTHER" id="PTHR21666:SF270">
    <property type="entry name" value="MUREIN HYDROLASE ACTIVATOR ENVC"/>
    <property type="match status" value="1"/>
</dbReference>
<dbReference type="PANTHER" id="PTHR21666">
    <property type="entry name" value="PEPTIDASE-RELATED"/>
    <property type="match status" value="1"/>
</dbReference>
<dbReference type="Gene3D" id="2.70.70.10">
    <property type="entry name" value="Glucose Permease (Domain IIA)"/>
    <property type="match status" value="1"/>
</dbReference>
<comment type="caution">
    <text evidence="3">The sequence shown here is derived from an EMBL/GenBank/DDBJ whole genome shotgun (WGS) entry which is preliminary data.</text>
</comment>
<protein>
    <submittedName>
        <fullName evidence="3">M23 family metallopeptidase</fullName>
    </submittedName>
</protein>
<evidence type="ECO:0000313" key="3">
    <source>
        <dbReference type="EMBL" id="MCM8558498.1"/>
    </source>
</evidence>
<dbReference type="RefSeq" id="WP_252115428.1">
    <property type="nucleotide sequence ID" value="NZ_JAMSHT010000001.1"/>
</dbReference>
<feature type="domain" description="M23ase beta-sheet core" evidence="2">
    <location>
        <begin position="176"/>
        <end position="271"/>
    </location>
</feature>
<feature type="transmembrane region" description="Helical" evidence="1">
    <location>
        <begin position="30"/>
        <end position="51"/>
    </location>
</feature>
<dbReference type="InterPro" id="IPR050570">
    <property type="entry name" value="Cell_wall_metabolism_enzyme"/>
</dbReference>
<dbReference type="EMBL" id="JAMSHT010000001">
    <property type="protein sequence ID" value="MCM8558498.1"/>
    <property type="molecule type" value="Genomic_DNA"/>
</dbReference>
<dbReference type="Proteomes" id="UP001155128">
    <property type="component" value="Unassembled WGS sequence"/>
</dbReference>
<gene>
    <name evidence="3" type="ORF">NDO55_11775</name>
</gene>
<sequence>MGKSKVRTGKLLRDREVFLRDGERVTRIKISIVSQIFAIAMVFGLTSWSGFATAQLLNEREAQMSYAEEMAWHEQIEARQFLLAEMANRLLDEEYDAKLKQLEDLGVADRVDSVGGPYEGDLTADETFAELFKSWKRLDTLDDGVIAVPSAMPVNDARLTSSYGTRRDPFRGRRSNHKGIDLAGPVGTPILSTADGRVVRAGWNSGGYGNLIEIDHGNGITTRYAHLSKVQVKRGDRVLRGEQIGKMGSTGRSTGSHLHYEVRIDGRAVNPIPFMESGDYLLAMQDRTRADEAMEAIGGSE</sequence>
<keyword evidence="4" id="KW-1185">Reference proteome</keyword>
<evidence type="ECO:0000313" key="4">
    <source>
        <dbReference type="Proteomes" id="UP001155128"/>
    </source>
</evidence>
<evidence type="ECO:0000259" key="2">
    <source>
        <dbReference type="Pfam" id="PF01551"/>
    </source>
</evidence>
<organism evidence="3 4">
    <name type="scientific">Sphingomicrobium sediminis</name>
    <dbReference type="NCBI Taxonomy" id="2950949"/>
    <lineage>
        <taxon>Bacteria</taxon>
        <taxon>Pseudomonadati</taxon>
        <taxon>Pseudomonadota</taxon>
        <taxon>Alphaproteobacteria</taxon>
        <taxon>Sphingomonadales</taxon>
        <taxon>Sphingomonadaceae</taxon>
        <taxon>Sphingomicrobium</taxon>
    </lineage>
</organism>
<dbReference type="InterPro" id="IPR011055">
    <property type="entry name" value="Dup_hybrid_motif"/>
</dbReference>
<dbReference type="FunFam" id="2.70.70.10:FF:000006">
    <property type="entry name" value="M23 family peptidase"/>
    <property type="match status" value="1"/>
</dbReference>
<keyword evidence="1" id="KW-0812">Transmembrane</keyword>
<dbReference type="GO" id="GO:0004222">
    <property type="term" value="F:metalloendopeptidase activity"/>
    <property type="evidence" value="ECO:0007669"/>
    <property type="project" value="TreeGrafter"/>
</dbReference>
<dbReference type="Pfam" id="PF01551">
    <property type="entry name" value="Peptidase_M23"/>
    <property type="match status" value="1"/>
</dbReference>
<name>A0A9X2EI64_9SPHN</name>
<evidence type="ECO:0000256" key="1">
    <source>
        <dbReference type="SAM" id="Phobius"/>
    </source>
</evidence>
<reference evidence="3" key="1">
    <citation type="submission" date="2022-06" db="EMBL/GenBank/DDBJ databases">
        <title>Sphingomicrobium sedimins sp. nov., a marine bacterium isolated from tidal flat.</title>
        <authorList>
            <person name="Kim C.-H."/>
            <person name="Yoo Y."/>
            <person name="Kim J.-J."/>
        </authorList>
    </citation>
    <scope>NUCLEOTIDE SEQUENCE</scope>
    <source>
        <strain evidence="3">GRR-S6-50</strain>
    </source>
</reference>
<keyword evidence="1" id="KW-0472">Membrane</keyword>
<dbReference type="InterPro" id="IPR016047">
    <property type="entry name" value="M23ase_b-sheet_dom"/>
</dbReference>
<keyword evidence="1" id="KW-1133">Transmembrane helix</keyword>
<proteinExistence type="predicted"/>
<dbReference type="CDD" id="cd12797">
    <property type="entry name" value="M23_peptidase"/>
    <property type="match status" value="1"/>
</dbReference>
<dbReference type="SUPFAM" id="SSF51261">
    <property type="entry name" value="Duplicated hybrid motif"/>
    <property type="match status" value="1"/>
</dbReference>
<dbReference type="AlphaFoldDB" id="A0A9X2EI64"/>